<evidence type="ECO:0000256" key="2">
    <source>
        <dbReference type="ARBA" id="ARBA00022676"/>
    </source>
</evidence>
<reference evidence="7 8" key="1">
    <citation type="journal article" date="2016" name="Nat. Commun.">
        <title>Thousands of microbial genomes shed light on interconnected biogeochemical processes in an aquifer system.</title>
        <authorList>
            <person name="Anantharaman K."/>
            <person name="Brown C.T."/>
            <person name="Hug L.A."/>
            <person name="Sharon I."/>
            <person name="Castelle C.J."/>
            <person name="Probst A.J."/>
            <person name="Thomas B.C."/>
            <person name="Singh A."/>
            <person name="Wilkins M.J."/>
            <person name="Karaoz U."/>
            <person name="Brodie E.L."/>
            <person name="Williams K.H."/>
            <person name="Hubbard S.S."/>
            <person name="Banfield J.F."/>
        </authorList>
    </citation>
    <scope>NUCLEOTIDE SEQUENCE [LARGE SCALE GENOMIC DNA]</scope>
</reference>
<feature type="transmembrane region" description="Helical" evidence="4">
    <location>
        <begin position="628"/>
        <end position="646"/>
    </location>
</feature>
<feature type="domain" description="Glycosyltransferase RgtA/B/C/D-like" evidence="6">
    <location>
        <begin position="337"/>
        <end position="479"/>
    </location>
</feature>
<dbReference type="Proteomes" id="UP000177169">
    <property type="component" value="Unassembled WGS sequence"/>
</dbReference>
<dbReference type="GO" id="GO:0016757">
    <property type="term" value="F:glycosyltransferase activity"/>
    <property type="evidence" value="ECO:0007669"/>
    <property type="project" value="UniProtKB-KW"/>
</dbReference>
<feature type="domain" description="Glycosyltransferase 2-like" evidence="5">
    <location>
        <begin position="8"/>
        <end position="129"/>
    </location>
</feature>
<dbReference type="Gene3D" id="3.90.550.10">
    <property type="entry name" value="Spore Coat Polysaccharide Biosynthesis Protein SpsA, Chain A"/>
    <property type="match status" value="1"/>
</dbReference>
<comment type="similarity">
    <text evidence="1">Belongs to the glycosyltransferase 2 family.</text>
</comment>
<protein>
    <recommendedName>
        <fullName evidence="9">Glycosyltransferase 2-like domain-containing protein</fullName>
    </recommendedName>
</protein>
<evidence type="ECO:0000313" key="8">
    <source>
        <dbReference type="Proteomes" id="UP000177169"/>
    </source>
</evidence>
<organism evidence="7 8">
    <name type="scientific">Candidatus Woesebacteria bacterium RIFCSPHIGHO2_02_FULL_39_13</name>
    <dbReference type="NCBI Taxonomy" id="1802505"/>
    <lineage>
        <taxon>Bacteria</taxon>
        <taxon>Candidatus Woeseibacteriota</taxon>
    </lineage>
</organism>
<dbReference type="InterPro" id="IPR038731">
    <property type="entry name" value="RgtA/B/C-like"/>
</dbReference>
<dbReference type="STRING" id="1802505.A3D01_05665"/>
<gene>
    <name evidence="7" type="ORF">A3D01_05665</name>
</gene>
<evidence type="ECO:0000256" key="4">
    <source>
        <dbReference type="SAM" id="Phobius"/>
    </source>
</evidence>
<dbReference type="PANTHER" id="PTHR43179">
    <property type="entry name" value="RHAMNOSYLTRANSFERASE WBBL"/>
    <property type="match status" value="1"/>
</dbReference>
<dbReference type="InterPro" id="IPR029044">
    <property type="entry name" value="Nucleotide-diphossugar_trans"/>
</dbReference>
<name>A0A1F7Z037_9BACT</name>
<feature type="transmembrane region" description="Helical" evidence="4">
    <location>
        <begin position="575"/>
        <end position="593"/>
    </location>
</feature>
<dbReference type="InterPro" id="IPR001173">
    <property type="entry name" value="Glyco_trans_2-like"/>
</dbReference>
<evidence type="ECO:0000256" key="3">
    <source>
        <dbReference type="ARBA" id="ARBA00022679"/>
    </source>
</evidence>
<feature type="transmembrane region" description="Helical" evidence="4">
    <location>
        <begin position="473"/>
        <end position="492"/>
    </location>
</feature>
<feature type="transmembrane region" description="Helical" evidence="4">
    <location>
        <begin position="434"/>
        <end position="461"/>
    </location>
</feature>
<dbReference type="AlphaFoldDB" id="A0A1F7Z037"/>
<sequence length="750" mass="86657">MQKINNVSVVIVHYGHGDEVFKCLDSLAEIRKKFKLIETILVDNNEEKTEKSKILSKYKWVKYIHTSKNLGLAGGRNLGFKKAKGEYIFSLDSDVTIDAKSFENLYKEIRINKSRGIVSPRIKSISGSWFGCATLELTPLTGIFYLSFLKKIFPENPIIKNHLMSGWDRKTSRNVETIQNGACFIRKKALEEIGGFDENLFLYFGEEDISKRMRDKGWELYLDSKSEAIHLESKWTPKNTNSIRKIWSRNRFHYFNKNYGMISALIVESFARVSKESILLILILLLGTFLRLYKLEERFQFAGEQGNELLQMKNFIESGQIPLLGPATSHPWLSFGPLYYWLMIPVLTLFDFNPLSVGYLMAIMGTLLIFVNYLIVKSLFDKKTAIISSFLIAVSYSFVQNTLGARFFSLVPFFFYPFIYYLSRTENNNLKAIFWAGFYFGVMINFHYTPLIYLPAIILIVFLNRKFLKKVSFGYTFLGFSVTQIPILIHNFFNEFEMLFKFIAWFPYRFLVFFGLFPGKGESWGSLYESASSAFNFLINSFVVPGNFERVVFLTLLLVVLLLSRKRLKEFCKNTIVKLLILFLTLGVVSLFLHGAPPYHYFLPLYPIPIILFSSLLSKIYSNDGTKYLILTALLVVGIINLKYYFSDKWFYKFTSKIEGEYVPYELQLKAAESIIDDSNSGKYSLSRVGPNDQFEGDFAQNYVYLLWLRGNEPVNGQKLTYTIYEGTKPASGEVIYNYGGLSIVKNEYE</sequence>
<dbReference type="SUPFAM" id="SSF53448">
    <property type="entry name" value="Nucleotide-diphospho-sugar transferases"/>
    <property type="match status" value="1"/>
</dbReference>
<evidence type="ECO:0000259" key="5">
    <source>
        <dbReference type="Pfam" id="PF00535"/>
    </source>
</evidence>
<evidence type="ECO:0000259" key="6">
    <source>
        <dbReference type="Pfam" id="PF13231"/>
    </source>
</evidence>
<dbReference type="PANTHER" id="PTHR43179:SF12">
    <property type="entry name" value="GALACTOFURANOSYLTRANSFERASE GLFT2"/>
    <property type="match status" value="1"/>
</dbReference>
<feature type="transmembrane region" description="Helical" evidence="4">
    <location>
        <begin position="537"/>
        <end position="563"/>
    </location>
</feature>
<comment type="caution">
    <text evidence="7">The sequence shown here is derived from an EMBL/GenBank/DDBJ whole genome shotgun (WGS) entry which is preliminary data.</text>
</comment>
<dbReference type="Pfam" id="PF13231">
    <property type="entry name" value="PMT_2"/>
    <property type="match status" value="1"/>
</dbReference>
<dbReference type="Pfam" id="PF00535">
    <property type="entry name" value="Glycos_transf_2"/>
    <property type="match status" value="1"/>
</dbReference>
<keyword evidence="4" id="KW-0472">Membrane</keyword>
<keyword evidence="3" id="KW-0808">Transferase</keyword>
<feature type="transmembrane region" description="Helical" evidence="4">
    <location>
        <begin position="405"/>
        <end position="422"/>
    </location>
</feature>
<evidence type="ECO:0008006" key="9">
    <source>
        <dbReference type="Google" id="ProtNLM"/>
    </source>
</evidence>
<keyword evidence="4" id="KW-0812">Transmembrane</keyword>
<evidence type="ECO:0000313" key="7">
    <source>
        <dbReference type="EMBL" id="OGM32983.1"/>
    </source>
</evidence>
<keyword evidence="2" id="KW-0328">Glycosyltransferase</keyword>
<dbReference type="EMBL" id="MGGR01000026">
    <property type="protein sequence ID" value="OGM32983.1"/>
    <property type="molecule type" value="Genomic_DNA"/>
</dbReference>
<accession>A0A1F7Z037</accession>
<evidence type="ECO:0000256" key="1">
    <source>
        <dbReference type="ARBA" id="ARBA00006739"/>
    </source>
</evidence>
<keyword evidence="4" id="KW-1133">Transmembrane helix</keyword>
<feature type="transmembrane region" description="Helical" evidence="4">
    <location>
        <begin position="356"/>
        <end position="376"/>
    </location>
</feature>
<proteinExistence type="inferred from homology"/>